<evidence type="ECO:0000313" key="2">
    <source>
        <dbReference type="Proteomes" id="UP000295418"/>
    </source>
</evidence>
<sequence>MNLYGDSNSLITLAGLFNLVQREKSMIVYLFRNSEDGSDFAFFHGTSNPLSFSDFTDIRKRIYKANIVGSYDIMTSQERKDERMHEAWKFKNIYSIRSCGQLISLSTNFLGFRLAELVCKELGDTKQGHTHFDEWSSQGSIELIIRNKDTDMIFR</sequence>
<comment type="caution">
    <text evidence="1">The sequence shown here is derived from an EMBL/GenBank/DDBJ whole genome shotgun (WGS) entry which is preliminary data.</text>
</comment>
<reference evidence="1 2" key="1">
    <citation type="submission" date="2019-03" db="EMBL/GenBank/DDBJ databases">
        <authorList>
            <person name="Kim M.K.M."/>
        </authorList>
    </citation>
    <scope>NUCLEOTIDE SEQUENCE [LARGE SCALE GENOMIC DNA]</scope>
    <source>
        <strain evidence="1 2">18JY21-1</strain>
    </source>
</reference>
<proteinExistence type="predicted"/>
<accession>A0A4R4EHM8</accession>
<gene>
    <name evidence="1" type="ORF">E0485_05725</name>
</gene>
<dbReference type="AlphaFoldDB" id="A0A4R4EHM8"/>
<dbReference type="EMBL" id="SKFG01000003">
    <property type="protein sequence ID" value="TCZ79359.1"/>
    <property type="molecule type" value="Genomic_DNA"/>
</dbReference>
<dbReference type="Proteomes" id="UP000295418">
    <property type="component" value="Unassembled WGS sequence"/>
</dbReference>
<organism evidence="1 2">
    <name type="scientific">Paenibacillus albiflavus</name>
    <dbReference type="NCBI Taxonomy" id="2545760"/>
    <lineage>
        <taxon>Bacteria</taxon>
        <taxon>Bacillati</taxon>
        <taxon>Bacillota</taxon>
        <taxon>Bacilli</taxon>
        <taxon>Bacillales</taxon>
        <taxon>Paenibacillaceae</taxon>
        <taxon>Paenibacillus</taxon>
    </lineage>
</organism>
<name>A0A4R4EHM8_9BACL</name>
<keyword evidence="2" id="KW-1185">Reference proteome</keyword>
<protein>
    <submittedName>
        <fullName evidence="1">Uncharacterized protein</fullName>
    </submittedName>
</protein>
<evidence type="ECO:0000313" key="1">
    <source>
        <dbReference type="EMBL" id="TCZ79359.1"/>
    </source>
</evidence>